<evidence type="ECO:0000313" key="2">
    <source>
        <dbReference type="Proteomes" id="UP000183385"/>
    </source>
</evidence>
<dbReference type="RefSeq" id="WP_074980193.1">
    <property type="nucleotide sequence ID" value="NZ_FOLS01000010.1"/>
</dbReference>
<sequence length="228" mass="23677">MELKNYFAQNANGDILPGATAALFLPGSTTLASGLKDAAGADLANPFAATADGLLQFAAPNGTYDLTVSVPGRSYTVRIQCCDVAESISAAQSAAAVSQAYSQVAQDAADLAKLQKNYATYADAMADVWNLASGVIVRVLADETRGGRSAWYRTLTPSGESLVLDFIAGAYSVAESPLVFIKSQDLRLVSVPATSASAGTPGDVALSTTYLYVAVATNTWRRVALSTF</sequence>
<gene>
    <name evidence="1" type="ORF">SAMN05216577_11065</name>
</gene>
<comment type="caution">
    <text evidence="1">The sequence shown here is derived from an EMBL/GenBank/DDBJ whole genome shotgun (WGS) entry which is preliminary data.</text>
</comment>
<accession>A0AAQ1HMA0</accession>
<organism evidence="1 2">
    <name type="scientific">Pseudomonas citronellolis</name>
    <dbReference type="NCBI Taxonomy" id="53408"/>
    <lineage>
        <taxon>Bacteria</taxon>
        <taxon>Pseudomonadati</taxon>
        <taxon>Pseudomonadota</taxon>
        <taxon>Gammaproteobacteria</taxon>
        <taxon>Pseudomonadales</taxon>
        <taxon>Pseudomonadaceae</taxon>
        <taxon>Pseudomonas</taxon>
    </lineage>
</organism>
<dbReference type="Proteomes" id="UP000183385">
    <property type="component" value="Unassembled WGS sequence"/>
</dbReference>
<keyword evidence="2" id="KW-1185">Reference proteome</keyword>
<dbReference type="EMBL" id="FOLS01000010">
    <property type="protein sequence ID" value="SFC75927.1"/>
    <property type="molecule type" value="Genomic_DNA"/>
</dbReference>
<evidence type="ECO:0000313" key="1">
    <source>
        <dbReference type="EMBL" id="SFC75927.1"/>
    </source>
</evidence>
<reference evidence="1 2" key="1">
    <citation type="submission" date="2016-10" db="EMBL/GenBank/DDBJ databases">
        <authorList>
            <person name="Varghese N."/>
            <person name="Submissions S."/>
        </authorList>
    </citation>
    <scope>NUCLEOTIDE SEQUENCE [LARGE SCALE GENOMIC DNA]</scope>
    <source>
        <strain evidence="1 2">LMG 18378</strain>
    </source>
</reference>
<protein>
    <submittedName>
        <fullName evidence="1">Uncharacterized protein</fullName>
    </submittedName>
</protein>
<dbReference type="AlphaFoldDB" id="A0AAQ1HMA0"/>
<name>A0AAQ1HMA0_9PSED</name>
<proteinExistence type="predicted"/>